<dbReference type="GO" id="GO:0000978">
    <property type="term" value="F:RNA polymerase II cis-regulatory region sequence-specific DNA binding"/>
    <property type="evidence" value="ECO:0007669"/>
    <property type="project" value="TreeGrafter"/>
</dbReference>
<dbReference type="InterPro" id="IPR013087">
    <property type="entry name" value="Znf_C2H2_type"/>
</dbReference>
<comment type="similarity">
    <text evidence="2">Belongs to the krueppel C2H2-type zinc-finger protein family.</text>
</comment>
<dbReference type="PROSITE" id="PS50157">
    <property type="entry name" value="ZINC_FINGER_C2H2_2"/>
    <property type="match status" value="2"/>
</dbReference>
<evidence type="ECO:0000256" key="1">
    <source>
        <dbReference type="ARBA" id="ARBA00004123"/>
    </source>
</evidence>
<evidence type="ECO:0000256" key="11">
    <source>
        <dbReference type="PROSITE-ProRule" id="PRU00042"/>
    </source>
</evidence>
<organism evidence="13 14">
    <name type="scientific">Pheucticus melanocephalus</name>
    <name type="common">Black-headed grosbeak</name>
    <name type="synonym">Guiraca melanocephala</name>
    <dbReference type="NCBI Taxonomy" id="371919"/>
    <lineage>
        <taxon>Eukaryota</taxon>
        <taxon>Metazoa</taxon>
        <taxon>Chordata</taxon>
        <taxon>Craniata</taxon>
        <taxon>Vertebrata</taxon>
        <taxon>Euteleostomi</taxon>
        <taxon>Archelosauria</taxon>
        <taxon>Archosauria</taxon>
        <taxon>Dinosauria</taxon>
        <taxon>Saurischia</taxon>
        <taxon>Theropoda</taxon>
        <taxon>Coelurosauria</taxon>
        <taxon>Aves</taxon>
        <taxon>Neognathae</taxon>
        <taxon>Neoaves</taxon>
        <taxon>Telluraves</taxon>
        <taxon>Australaves</taxon>
        <taxon>Passeriformes</taxon>
        <taxon>Cardinalidae</taxon>
        <taxon>Pheucticus</taxon>
    </lineage>
</organism>
<dbReference type="FunFam" id="3.30.160.60:FF:000355">
    <property type="entry name" value="zinc finger and SCAN domain-containing protein 20 isoform X1"/>
    <property type="match status" value="1"/>
</dbReference>
<dbReference type="GO" id="GO:0005634">
    <property type="term" value="C:nucleus"/>
    <property type="evidence" value="ECO:0007669"/>
    <property type="project" value="UniProtKB-SubCell"/>
</dbReference>
<keyword evidence="5 11" id="KW-0863">Zinc-finger</keyword>
<dbReference type="GO" id="GO:0008270">
    <property type="term" value="F:zinc ion binding"/>
    <property type="evidence" value="ECO:0007669"/>
    <property type="project" value="UniProtKB-KW"/>
</dbReference>
<protein>
    <submittedName>
        <fullName evidence="13">ZN544 protein</fullName>
    </submittedName>
</protein>
<dbReference type="PANTHER" id="PTHR23226:SF85">
    <property type="entry name" value="ZINC FINGER PROTEIN 397"/>
    <property type="match status" value="1"/>
</dbReference>
<keyword evidence="9" id="KW-0804">Transcription</keyword>
<dbReference type="GO" id="GO:0000981">
    <property type="term" value="F:DNA-binding transcription factor activity, RNA polymerase II-specific"/>
    <property type="evidence" value="ECO:0007669"/>
    <property type="project" value="TreeGrafter"/>
</dbReference>
<evidence type="ECO:0000313" key="14">
    <source>
        <dbReference type="Proteomes" id="UP000578259"/>
    </source>
</evidence>
<evidence type="ECO:0000256" key="7">
    <source>
        <dbReference type="ARBA" id="ARBA00023015"/>
    </source>
</evidence>
<evidence type="ECO:0000256" key="6">
    <source>
        <dbReference type="ARBA" id="ARBA00022833"/>
    </source>
</evidence>
<dbReference type="AlphaFoldDB" id="A0A7K7DS89"/>
<comment type="subcellular location">
    <subcellularLocation>
        <location evidence="1">Nucleus</location>
    </subcellularLocation>
</comment>
<dbReference type="Gene3D" id="3.30.160.60">
    <property type="entry name" value="Classic Zinc Finger"/>
    <property type="match status" value="2"/>
</dbReference>
<keyword evidence="7" id="KW-0805">Transcription regulation</keyword>
<dbReference type="SMART" id="SM00355">
    <property type="entry name" value="ZnF_C2H2"/>
    <property type="match status" value="2"/>
</dbReference>
<evidence type="ECO:0000259" key="12">
    <source>
        <dbReference type="PROSITE" id="PS50157"/>
    </source>
</evidence>
<keyword evidence="4" id="KW-0677">Repeat</keyword>
<feature type="non-terminal residue" evidence="13">
    <location>
        <position position="82"/>
    </location>
</feature>
<dbReference type="FunFam" id="3.30.160.60:FF:001343">
    <property type="entry name" value="Zinc finger protein 568"/>
    <property type="match status" value="1"/>
</dbReference>
<accession>A0A7K7DS89</accession>
<evidence type="ECO:0000256" key="10">
    <source>
        <dbReference type="ARBA" id="ARBA00023242"/>
    </source>
</evidence>
<evidence type="ECO:0000256" key="9">
    <source>
        <dbReference type="ARBA" id="ARBA00023163"/>
    </source>
</evidence>
<dbReference type="PROSITE" id="PS00028">
    <property type="entry name" value="ZINC_FINGER_C2H2_1"/>
    <property type="match status" value="2"/>
</dbReference>
<evidence type="ECO:0000313" key="13">
    <source>
        <dbReference type="EMBL" id="NWY35170.1"/>
    </source>
</evidence>
<evidence type="ECO:0000256" key="2">
    <source>
        <dbReference type="ARBA" id="ARBA00006991"/>
    </source>
</evidence>
<keyword evidence="10" id="KW-0539">Nucleus</keyword>
<keyword evidence="6" id="KW-0862">Zinc</keyword>
<dbReference type="EMBL" id="VZSJ01038663">
    <property type="protein sequence ID" value="NWY35170.1"/>
    <property type="molecule type" value="Genomic_DNA"/>
</dbReference>
<feature type="non-terminal residue" evidence="13">
    <location>
        <position position="1"/>
    </location>
</feature>
<comment type="caution">
    <text evidence="13">The sequence shown here is derived from an EMBL/GenBank/DDBJ whole genome shotgun (WGS) entry which is preliminary data.</text>
</comment>
<dbReference type="SUPFAM" id="SSF57667">
    <property type="entry name" value="beta-beta-alpha zinc fingers"/>
    <property type="match status" value="1"/>
</dbReference>
<dbReference type="Pfam" id="PF00096">
    <property type="entry name" value="zf-C2H2"/>
    <property type="match status" value="2"/>
</dbReference>
<keyword evidence="8" id="KW-0238">DNA-binding</keyword>
<evidence type="ECO:0000256" key="8">
    <source>
        <dbReference type="ARBA" id="ARBA00023125"/>
    </source>
</evidence>
<keyword evidence="3" id="KW-0479">Metal-binding</keyword>
<dbReference type="InterPro" id="IPR036236">
    <property type="entry name" value="Znf_C2H2_sf"/>
</dbReference>
<feature type="domain" description="C2H2-type" evidence="12">
    <location>
        <begin position="32"/>
        <end position="59"/>
    </location>
</feature>
<evidence type="ECO:0000256" key="5">
    <source>
        <dbReference type="ARBA" id="ARBA00022771"/>
    </source>
</evidence>
<evidence type="ECO:0000256" key="3">
    <source>
        <dbReference type="ARBA" id="ARBA00022723"/>
    </source>
</evidence>
<dbReference type="PANTHER" id="PTHR23226">
    <property type="entry name" value="ZINC FINGER AND SCAN DOMAIN-CONTAINING"/>
    <property type="match status" value="1"/>
</dbReference>
<feature type="domain" description="C2H2-type" evidence="12">
    <location>
        <begin position="60"/>
        <end position="82"/>
    </location>
</feature>
<keyword evidence="14" id="KW-1185">Reference proteome</keyword>
<proteinExistence type="inferred from homology"/>
<name>A0A7K7DS89_PHEME</name>
<evidence type="ECO:0000256" key="4">
    <source>
        <dbReference type="ARBA" id="ARBA00022737"/>
    </source>
</evidence>
<sequence>ERASLGREGGQRWSQSLELVLHEELHDGEKPHTCVDCEKSFRWNCELIVHQRTHTGERPYECGECGKSFSLSSSLIRHQRTH</sequence>
<reference evidence="13 14" key="1">
    <citation type="submission" date="2019-09" db="EMBL/GenBank/DDBJ databases">
        <title>Bird 10,000 Genomes (B10K) Project - Family phase.</title>
        <authorList>
            <person name="Zhang G."/>
        </authorList>
    </citation>
    <scope>NUCLEOTIDE SEQUENCE [LARGE SCALE GENOMIC DNA]</scope>
    <source>
        <strain evidence="13">OUT-0018</strain>
        <tissue evidence="13">Muscle</tissue>
    </source>
</reference>
<gene>
    <name evidence="13" type="primary">Znf544_4</name>
    <name evidence="13" type="ORF">PHEMEL_R06637</name>
</gene>
<dbReference type="Proteomes" id="UP000578259">
    <property type="component" value="Unassembled WGS sequence"/>
</dbReference>